<gene>
    <name evidence="2" type="ORF">C8D90_105345</name>
</gene>
<proteinExistence type="predicted"/>
<dbReference type="InterPro" id="IPR003141">
    <property type="entry name" value="Pol/His_phosphatase_N"/>
</dbReference>
<dbReference type="EMBL" id="QRAP01000005">
    <property type="protein sequence ID" value="RDK91057.1"/>
    <property type="molecule type" value="Genomic_DNA"/>
</dbReference>
<comment type="caution">
    <text evidence="2">The sequence shown here is derived from an EMBL/GenBank/DDBJ whole genome shotgun (WGS) entry which is preliminary data.</text>
</comment>
<dbReference type="GO" id="GO:0035312">
    <property type="term" value="F:5'-3' DNA exonuclease activity"/>
    <property type="evidence" value="ECO:0007669"/>
    <property type="project" value="TreeGrafter"/>
</dbReference>
<dbReference type="Pfam" id="PF02811">
    <property type="entry name" value="PHP"/>
    <property type="match status" value="1"/>
</dbReference>
<dbReference type="Gene3D" id="1.10.150.650">
    <property type="match status" value="1"/>
</dbReference>
<dbReference type="InterPro" id="IPR052018">
    <property type="entry name" value="PHP_domain"/>
</dbReference>
<dbReference type="SUPFAM" id="SSF89550">
    <property type="entry name" value="PHP domain-like"/>
    <property type="match status" value="1"/>
</dbReference>
<dbReference type="RefSeq" id="WP_115458867.1">
    <property type="nucleotide sequence ID" value="NZ_QRAP01000005.1"/>
</dbReference>
<accession>A0A370QRK4</accession>
<dbReference type="AlphaFoldDB" id="A0A370QRK4"/>
<dbReference type="PANTHER" id="PTHR42924">
    <property type="entry name" value="EXONUCLEASE"/>
    <property type="match status" value="1"/>
</dbReference>
<keyword evidence="3" id="KW-1185">Reference proteome</keyword>
<dbReference type="GO" id="GO:0004534">
    <property type="term" value="F:5'-3' RNA exonuclease activity"/>
    <property type="evidence" value="ECO:0007669"/>
    <property type="project" value="TreeGrafter"/>
</dbReference>
<evidence type="ECO:0000313" key="3">
    <source>
        <dbReference type="Proteomes" id="UP000254848"/>
    </source>
</evidence>
<dbReference type="PANTHER" id="PTHR42924:SF3">
    <property type="entry name" value="POLYMERASE_HISTIDINOL PHOSPHATASE N-TERMINAL DOMAIN-CONTAINING PROTEIN"/>
    <property type="match status" value="1"/>
</dbReference>
<feature type="domain" description="Polymerase/histidinol phosphatase N-terminal" evidence="1">
    <location>
        <begin position="4"/>
        <end position="69"/>
    </location>
</feature>
<dbReference type="CDD" id="cd07438">
    <property type="entry name" value="PHP_HisPPase_AMP"/>
    <property type="match status" value="1"/>
</dbReference>
<reference evidence="2 3" key="1">
    <citation type="submission" date="2018-07" db="EMBL/GenBank/DDBJ databases">
        <title>Genomic Encyclopedia of Type Strains, Phase IV (KMG-IV): sequencing the most valuable type-strain genomes for metagenomic binning, comparative biology and taxonomic classification.</title>
        <authorList>
            <person name="Goeker M."/>
        </authorList>
    </citation>
    <scope>NUCLEOTIDE SEQUENCE [LARGE SCALE GENOMIC DNA]</scope>
    <source>
        <strain evidence="2 3">DSM 103736</strain>
    </source>
</reference>
<dbReference type="Gene3D" id="3.20.20.140">
    <property type="entry name" value="Metal-dependent hydrolases"/>
    <property type="match status" value="1"/>
</dbReference>
<dbReference type="SMART" id="SM00481">
    <property type="entry name" value="POLIIIAc"/>
    <property type="match status" value="1"/>
</dbReference>
<evidence type="ECO:0000259" key="1">
    <source>
        <dbReference type="SMART" id="SM00481"/>
    </source>
</evidence>
<dbReference type="InterPro" id="IPR016195">
    <property type="entry name" value="Pol/histidinol_Pase-like"/>
</dbReference>
<dbReference type="InterPro" id="IPR004013">
    <property type="entry name" value="PHP_dom"/>
</dbReference>
<evidence type="ECO:0000313" key="2">
    <source>
        <dbReference type="EMBL" id="RDK91057.1"/>
    </source>
</evidence>
<organism evidence="2 3">
    <name type="scientific">Enterobacillus tribolii</name>
    <dbReference type="NCBI Taxonomy" id="1487935"/>
    <lineage>
        <taxon>Bacteria</taxon>
        <taxon>Pseudomonadati</taxon>
        <taxon>Pseudomonadota</taxon>
        <taxon>Gammaproteobacteria</taxon>
        <taxon>Enterobacterales</taxon>
        <taxon>Hafniaceae</taxon>
        <taxon>Enterobacillus</taxon>
    </lineage>
</organism>
<name>A0A370QRK4_9GAMM</name>
<protein>
    <recommendedName>
        <fullName evidence="1">Polymerase/histidinol phosphatase N-terminal domain-containing protein</fullName>
    </recommendedName>
</protein>
<dbReference type="Proteomes" id="UP000254848">
    <property type="component" value="Unassembled WGS sequence"/>
</dbReference>
<dbReference type="OrthoDB" id="9804333at2"/>
<sequence>MEKIDLHMHSHHSDDADLPVDDLIARCRANGIGVLAVTDHNSAASVPEAARHHGNGLTVISGIEIDCTVEGTNFHLLGYGYTPGDDFARVHRNFNALQASLVPEKLAKLRALGFLLDEDELARLAGDRLPQEEQMGEAILNDDRNRDHALLLPYRSGGARADMPLINFYWDFFGRGKPCYVPVTYPAMSEMIALIRDHGGLPVVAHIGANIKDDYERTLGAMLDAGVAGIEVFSSYHAPELTQRLYDFAASRNAHVTCGSDFHGRNKPKIEVGQCSYSASQYAAVRRFVDAVA</sequence>